<protein>
    <recommendedName>
        <fullName evidence="3">AB hydrolase-1 domain-containing protein</fullName>
    </recommendedName>
</protein>
<dbReference type="Proteomes" id="UP001271007">
    <property type="component" value="Unassembled WGS sequence"/>
</dbReference>
<dbReference type="SUPFAM" id="SSF53474">
    <property type="entry name" value="alpha/beta-Hydrolases"/>
    <property type="match status" value="1"/>
</dbReference>
<dbReference type="PANTHER" id="PTHR43329">
    <property type="entry name" value="EPOXIDE HYDROLASE"/>
    <property type="match status" value="1"/>
</dbReference>
<sequence length="285" mass="32837">MWAGAVPHFLKLKYPMVLIDILGLGDSAKPMDASAYRYKQQADSICQILNHEGVESPIIPIGHDWWPAYQIPSSEPFDLDAANKSTAGRFGYAQWEYWNFFCAPDAPKLQDEDLSRMYEVNHGVYPSNVPEENGRDIWMREMFCTQGAMREYVAKQGKYKDFTVDLKPYAKNPELKKRFIERMKKDSFAAPDNYYHSLKDNHNLEDERKLSGKDKEITVPLLYIGQTGDWVCRTDLMSDAKEAGLIKAGIEEKVVNAGHWFLYEIPDELADLVIEWLEKHYPVKG</sequence>
<evidence type="ECO:0008006" key="3">
    <source>
        <dbReference type="Google" id="ProtNLM"/>
    </source>
</evidence>
<gene>
    <name evidence="1" type="ORF">LTR09_004764</name>
</gene>
<name>A0AAJ0DP44_9PEZI</name>
<reference evidence="1" key="1">
    <citation type="submission" date="2023-04" db="EMBL/GenBank/DDBJ databases">
        <title>Black Yeasts Isolated from many extreme environments.</title>
        <authorList>
            <person name="Coleine C."/>
            <person name="Stajich J.E."/>
            <person name="Selbmann L."/>
        </authorList>
    </citation>
    <scope>NUCLEOTIDE SEQUENCE</scope>
    <source>
        <strain evidence="1">CCFEE 5312</strain>
    </source>
</reference>
<dbReference type="EMBL" id="JAWDJX010000013">
    <property type="protein sequence ID" value="KAK3053988.1"/>
    <property type="molecule type" value="Genomic_DNA"/>
</dbReference>
<dbReference type="InterPro" id="IPR029058">
    <property type="entry name" value="AB_hydrolase_fold"/>
</dbReference>
<dbReference type="AlphaFoldDB" id="A0AAJ0DP44"/>
<evidence type="ECO:0000313" key="1">
    <source>
        <dbReference type="EMBL" id="KAK3053988.1"/>
    </source>
</evidence>
<proteinExistence type="predicted"/>
<accession>A0AAJ0DP44</accession>
<comment type="caution">
    <text evidence="1">The sequence shown here is derived from an EMBL/GenBank/DDBJ whole genome shotgun (WGS) entry which is preliminary data.</text>
</comment>
<evidence type="ECO:0000313" key="2">
    <source>
        <dbReference type="Proteomes" id="UP001271007"/>
    </source>
</evidence>
<dbReference type="Gene3D" id="3.40.50.1820">
    <property type="entry name" value="alpha/beta hydrolase"/>
    <property type="match status" value="2"/>
</dbReference>
<organism evidence="1 2">
    <name type="scientific">Extremus antarcticus</name>
    <dbReference type="NCBI Taxonomy" id="702011"/>
    <lineage>
        <taxon>Eukaryota</taxon>
        <taxon>Fungi</taxon>
        <taxon>Dikarya</taxon>
        <taxon>Ascomycota</taxon>
        <taxon>Pezizomycotina</taxon>
        <taxon>Dothideomycetes</taxon>
        <taxon>Dothideomycetidae</taxon>
        <taxon>Mycosphaerellales</taxon>
        <taxon>Extremaceae</taxon>
        <taxon>Extremus</taxon>
    </lineage>
</organism>
<keyword evidence="2" id="KW-1185">Reference proteome</keyword>